<evidence type="ECO:0000313" key="7">
    <source>
        <dbReference type="EMBL" id="CAD9385091.1"/>
    </source>
</evidence>
<organism evidence="7">
    <name type="scientific">Pycnococcus provasolii</name>
    <dbReference type="NCBI Taxonomy" id="41880"/>
    <lineage>
        <taxon>Eukaryota</taxon>
        <taxon>Viridiplantae</taxon>
        <taxon>Chlorophyta</taxon>
        <taxon>Pseudoscourfieldiophyceae</taxon>
        <taxon>Pseudoscourfieldiales</taxon>
        <taxon>Pycnococcaceae</taxon>
        <taxon>Pycnococcus</taxon>
    </lineage>
</organism>
<dbReference type="InterPro" id="IPR011012">
    <property type="entry name" value="Longin-like_dom_sf"/>
</dbReference>
<comment type="subunit">
    <text evidence="6">Part of the multisubunit transport protein particle (TRAPP) complex.</text>
</comment>
<keyword evidence="2 6" id="KW-0256">Endoplasmic reticulum</keyword>
<dbReference type="Pfam" id="PF04099">
    <property type="entry name" value="Sybindin"/>
    <property type="match status" value="1"/>
</dbReference>
<dbReference type="SUPFAM" id="SSF64356">
    <property type="entry name" value="SNARE-like"/>
    <property type="match status" value="1"/>
</dbReference>
<dbReference type="GO" id="GO:0005783">
    <property type="term" value="C:endoplasmic reticulum"/>
    <property type="evidence" value="ECO:0007669"/>
    <property type="project" value="UniProtKB-SubCell"/>
</dbReference>
<sequence>MVAWHYLYVFHRDGTEVVYREWNRTQPREESEWKSVFGFLFTMRMFTAAIDPSAEQTIPLGTPLPAGQGCGFHACSTDTYKMTVLETPTGVKVVLVTEPTPRDLRGVVWAIYRDAYVPSVHRQHGSKGALDAARMDATLETLRTTSSTVS</sequence>
<dbReference type="OrthoDB" id="246406at2759"/>
<accession>A0A7S2FBB1</accession>
<evidence type="ECO:0000256" key="2">
    <source>
        <dbReference type="ARBA" id="ARBA00022824"/>
    </source>
</evidence>
<name>A0A7S2FBB1_9CHLO</name>
<dbReference type="InterPro" id="IPR007233">
    <property type="entry name" value="TRAPPC"/>
</dbReference>
<dbReference type="GO" id="GO:0030008">
    <property type="term" value="C:TRAPP complex"/>
    <property type="evidence" value="ECO:0007669"/>
    <property type="project" value="UniProtKB-UniRule"/>
</dbReference>
<keyword evidence="9" id="KW-1185">Reference proteome</keyword>
<dbReference type="Proteomes" id="UP000660262">
    <property type="component" value="Unassembled WGS sequence"/>
</dbReference>
<proteinExistence type="inferred from homology"/>
<dbReference type="PANTHER" id="PTHR23249">
    <property type="entry name" value="TRAFFICKING PROTEIN PARTICLE COMPLEX SUBUNIT"/>
    <property type="match status" value="1"/>
</dbReference>
<dbReference type="EMBL" id="BNJQ01000027">
    <property type="protein sequence ID" value="GHP09887.1"/>
    <property type="molecule type" value="Genomic_DNA"/>
</dbReference>
<dbReference type="PANTHER" id="PTHR23249:SF16">
    <property type="entry name" value="TRAFFICKING PROTEIN PARTICLE COMPLEX SUBUNIT 1"/>
    <property type="match status" value="1"/>
</dbReference>
<evidence type="ECO:0000313" key="8">
    <source>
        <dbReference type="EMBL" id="GHP09887.1"/>
    </source>
</evidence>
<comment type="similarity">
    <text evidence="5">Belongs to the TRAPP small subunits family. BET5 subfamily.</text>
</comment>
<keyword evidence="4 6" id="KW-0333">Golgi apparatus</keyword>
<dbReference type="SMART" id="SM01399">
    <property type="entry name" value="Sybindin"/>
    <property type="match status" value="1"/>
</dbReference>
<dbReference type="GO" id="GO:0005794">
    <property type="term" value="C:Golgi apparatus"/>
    <property type="evidence" value="ECO:0007669"/>
    <property type="project" value="UniProtKB-SubCell"/>
</dbReference>
<evidence type="ECO:0000256" key="1">
    <source>
        <dbReference type="ARBA" id="ARBA00022448"/>
    </source>
</evidence>
<evidence type="ECO:0000256" key="6">
    <source>
        <dbReference type="RuleBase" id="RU366065"/>
    </source>
</evidence>
<dbReference type="EMBL" id="HBGR01009360">
    <property type="protein sequence ID" value="CAD9385091.1"/>
    <property type="molecule type" value="Transcribed_RNA"/>
</dbReference>
<evidence type="ECO:0000313" key="9">
    <source>
        <dbReference type="Proteomes" id="UP000660262"/>
    </source>
</evidence>
<reference evidence="8" key="1">
    <citation type="submission" date="2020-10" db="EMBL/GenBank/DDBJ databases">
        <title>Unveiling of a novel bifunctional photoreceptor, Dualchrome1, isolated from a cosmopolitan green alga.</title>
        <authorList>
            <person name="Suzuki S."/>
            <person name="Kawachi M."/>
        </authorList>
    </citation>
    <scope>NUCLEOTIDE SEQUENCE</scope>
    <source>
        <strain evidence="8">NIES 2893</strain>
    </source>
</reference>
<dbReference type="Gene3D" id="3.30.450.70">
    <property type="match status" value="1"/>
</dbReference>
<evidence type="ECO:0000256" key="4">
    <source>
        <dbReference type="ARBA" id="ARBA00023034"/>
    </source>
</evidence>
<comment type="subcellular location">
    <subcellularLocation>
        <location evidence="6">Endoplasmic reticulum</location>
    </subcellularLocation>
    <subcellularLocation>
        <location evidence="6">Golgi apparatus</location>
        <location evidence="6">cis-Golgi network</location>
    </subcellularLocation>
</comment>
<keyword evidence="1 6" id="KW-0813">Transport</keyword>
<protein>
    <recommendedName>
        <fullName evidence="6">Trafficking protein particle complex subunit</fullName>
    </recommendedName>
</protein>
<dbReference type="AlphaFoldDB" id="A0A7S2FBB1"/>
<evidence type="ECO:0000256" key="5">
    <source>
        <dbReference type="ARBA" id="ARBA00038167"/>
    </source>
</evidence>
<gene>
    <name evidence="7" type="ORF">PPRO1471_LOCUS6231</name>
    <name evidence="8" type="ORF">PPROV_000862200</name>
</gene>
<evidence type="ECO:0000256" key="3">
    <source>
        <dbReference type="ARBA" id="ARBA00022892"/>
    </source>
</evidence>
<reference evidence="7" key="2">
    <citation type="submission" date="2021-01" db="EMBL/GenBank/DDBJ databases">
        <authorList>
            <person name="Corre E."/>
            <person name="Pelletier E."/>
            <person name="Niang G."/>
            <person name="Scheremetjew M."/>
            <person name="Finn R."/>
            <person name="Kale V."/>
            <person name="Holt S."/>
            <person name="Cochrane G."/>
            <person name="Meng A."/>
            <person name="Brown T."/>
            <person name="Cohen L."/>
        </authorList>
    </citation>
    <scope>NUCLEOTIDE SEQUENCE</scope>
    <source>
        <strain evidence="7">RCC733</strain>
    </source>
</reference>
<keyword evidence="3 6" id="KW-0931">ER-Golgi transport</keyword>
<dbReference type="GO" id="GO:0006888">
    <property type="term" value="P:endoplasmic reticulum to Golgi vesicle-mediated transport"/>
    <property type="evidence" value="ECO:0007669"/>
    <property type="project" value="UniProtKB-UniRule"/>
</dbReference>